<keyword evidence="2" id="KW-0203">Cytokinin biosynthesis</keyword>
<dbReference type="AlphaFoldDB" id="A0A979GU68"/>
<organism evidence="3 4">
    <name type="scientific">Chitinophaga pinensis (strain ATCC 43595 / DSM 2588 / LMG 13176 / NBRC 15968 / NCIMB 11800 / UQM 2034)</name>
    <dbReference type="NCBI Taxonomy" id="485918"/>
    <lineage>
        <taxon>Bacteria</taxon>
        <taxon>Pseudomonadati</taxon>
        <taxon>Bacteroidota</taxon>
        <taxon>Chitinophagia</taxon>
        <taxon>Chitinophagales</taxon>
        <taxon>Chitinophagaceae</taxon>
        <taxon>Chitinophaga</taxon>
    </lineage>
</organism>
<dbReference type="NCBIfam" id="TIGR00730">
    <property type="entry name" value="Rossman fold protein, TIGR00730 family"/>
    <property type="match status" value="1"/>
</dbReference>
<dbReference type="GO" id="GO:0008714">
    <property type="term" value="F:AMP nucleosidase activity"/>
    <property type="evidence" value="ECO:0007669"/>
    <property type="project" value="UniProtKB-EC"/>
</dbReference>
<evidence type="ECO:0000313" key="3">
    <source>
        <dbReference type="EMBL" id="ACU64312.1"/>
    </source>
</evidence>
<dbReference type="GO" id="GO:0009691">
    <property type="term" value="P:cytokinin biosynthetic process"/>
    <property type="evidence" value="ECO:0007669"/>
    <property type="project" value="UniProtKB-UniRule"/>
</dbReference>
<evidence type="ECO:0000313" key="4">
    <source>
        <dbReference type="Proteomes" id="UP000002215"/>
    </source>
</evidence>
<dbReference type="Pfam" id="PF03641">
    <property type="entry name" value="Lysine_decarbox"/>
    <property type="match status" value="1"/>
</dbReference>
<accession>A0A979GU68</accession>
<evidence type="ECO:0000256" key="2">
    <source>
        <dbReference type="RuleBase" id="RU363015"/>
    </source>
</evidence>
<comment type="catalytic activity">
    <reaction evidence="1">
        <text>AMP + H2O = D-ribose 5-phosphate + adenine</text>
        <dbReference type="Rhea" id="RHEA:20129"/>
        <dbReference type="ChEBI" id="CHEBI:15377"/>
        <dbReference type="ChEBI" id="CHEBI:16708"/>
        <dbReference type="ChEBI" id="CHEBI:78346"/>
        <dbReference type="ChEBI" id="CHEBI:456215"/>
        <dbReference type="EC" id="3.2.2.4"/>
    </reaction>
</comment>
<reference evidence="4" key="1">
    <citation type="submission" date="2009-08" db="EMBL/GenBank/DDBJ databases">
        <title>The complete genome of Chitinophaga pinensis DSM 2588.</title>
        <authorList>
            <consortium name="US DOE Joint Genome Institute (JGI-PGF)"/>
            <person name="Lucas S."/>
            <person name="Copeland A."/>
            <person name="Lapidus A."/>
            <person name="Glavina del Rio T."/>
            <person name="Dalin E."/>
            <person name="Tice H."/>
            <person name="Bruce D."/>
            <person name="Goodwin L."/>
            <person name="Pitluck S."/>
            <person name="Kyrpides N."/>
            <person name="Mavromatis K."/>
            <person name="Ivanova N."/>
            <person name="Mikhailova N."/>
            <person name="Sims D."/>
            <person name="Meinche L."/>
            <person name="Brettin T."/>
            <person name="Detter J.C."/>
            <person name="Han C."/>
            <person name="Larimer F."/>
            <person name="Land M."/>
            <person name="Hauser L."/>
            <person name="Markowitz V."/>
            <person name="Cheng J.-F."/>
            <person name="Hugenholtz P."/>
            <person name="Woyke T."/>
            <person name="Wu D."/>
            <person name="Spring S."/>
            <person name="Klenk H.-P."/>
            <person name="Eisen J.A."/>
        </authorList>
    </citation>
    <scope>NUCLEOTIDE SEQUENCE [LARGE SCALE GENOMIC DNA]</scope>
    <source>
        <strain evidence="4">ATCC 43595 / DSM 2588 / LMG 13176 / NBRC 15968 / NCIMB 11800 / UQM 2034</strain>
    </source>
</reference>
<dbReference type="EMBL" id="CP001699">
    <property type="protein sequence ID" value="ACU64312.1"/>
    <property type="molecule type" value="Genomic_DNA"/>
</dbReference>
<dbReference type="Gene3D" id="3.40.50.450">
    <property type="match status" value="1"/>
</dbReference>
<sequence length="261" mass="29997">MTITYRVSRRVTTEFFSILAQLLNKQLSVMNDRLMHLKERDWTETKAHSSWQIFKIMAEFVDGFESLAKIGPCISIFGSARTKAGSRYYELAHDIAKRLAEEGFGIITGGGPGVMEAANKGAQEAKGKSVGVNITLPHEQYPNPYIDHDKNMHFDYFFVRKVMFTKYSQGFIMMPGGFGTMDEFFEVATLIQTKKMTDTPMVLVGREYWSGLLDWIRSTMMEKESNIYPEDLGLLKLFDTADEVVEYFRVFYTTNKLRPNF</sequence>
<dbReference type="EC" id="3.2.2.n1" evidence="2"/>
<dbReference type="GO" id="GO:0005829">
    <property type="term" value="C:cytosol"/>
    <property type="evidence" value="ECO:0007669"/>
    <property type="project" value="TreeGrafter"/>
</dbReference>
<evidence type="ECO:0000256" key="1">
    <source>
        <dbReference type="ARBA" id="ARBA00000274"/>
    </source>
</evidence>
<proteinExistence type="inferred from homology"/>
<dbReference type="InterPro" id="IPR005269">
    <property type="entry name" value="LOG"/>
</dbReference>
<dbReference type="Proteomes" id="UP000002215">
    <property type="component" value="Chromosome"/>
</dbReference>
<dbReference type="KEGG" id="cpi:Cpin_6911"/>
<name>A0A979GU68_CHIPD</name>
<comment type="similarity">
    <text evidence="2">Belongs to the LOG family.</text>
</comment>
<dbReference type="InterPro" id="IPR052341">
    <property type="entry name" value="LOG_family_nucleotidases"/>
</dbReference>
<reference evidence="3 4" key="2">
    <citation type="journal article" date="2010" name="Stand. Genomic Sci.">
        <title>Complete genome sequence of Chitinophaga pinensis type strain (UQM 2034).</title>
        <authorList>
            <person name="Glavina Del Rio T."/>
            <person name="Abt B."/>
            <person name="Spring S."/>
            <person name="Lapidus A."/>
            <person name="Nolan M."/>
            <person name="Tice H."/>
            <person name="Copeland A."/>
            <person name="Cheng J.F."/>
            <person name="Chen F."/>
            <person name="Bruce D."/>
            <person name="Goodwin L."/>
            <person name="Pitluck S."/>
            <person name="Ivanova N."/>
            <person name="Mavromatis K."/>
            <person name="Mikhailova N."/>
            <person name="Pati A."/>
            <person name="Chen A."/>
            <person name="Palaniappan K."/>
            <person name="Land M."/>
            <person name="Hauser L."/>
            <person name="Chang Y.J."/>
            <person name="Jeffries C.D."/>
            <person name="Chain P."/>
            <person name="Saunders E."/>
            <person name="Detter J.C."/>
            <person name="Brettin T."/>
            <person name="Rohde M."/>
            <person name="Goker M."/>
            <person name="Bristow J."/>
            <person name="Eisen J.A."/>
            <person name="Markowitz V."/>
            <person name="Hugenholtz P."/>
            <person name="Kyrpides N.C."/>
            <person name="Klenk H.P."/>
            <person name="Lucas S."/>
        </authorList>
    </citation>
    <scope>NUCLEOTIDE SEQUENCE [LARGE SCALE GENOMIC DNA]</scope>
    <source>
        <strain evidence="4">ATCC 43595 / DSM 2588 / LMG 13176 / NBRC 15968 / NCIMB 11800 / UQM 2034</strain>
    </source>
</reference>
<keyword evidence="2" id="KW-0378">Hydrolase</keyword>
<dbReference type="SUPFAM" id="SSF102405">
    <property type="entry name" value="MCP/YpsA-like"/>
    <property type="match status" value="1"/>
</dbReference>
<dbReference type="InterPro" id="IPR031100">
    <property type="entry name" value="LOG_fam"/>
</dbReference>
<gene>
    <name evidence="3" type="ordered locus">Cpin_6911</name>
</gene>
<dbReference type="PANTHER" id="PTHR43393">
    <property type="entry name" value="CYTOKININ RIBOSIDE 5'-MONOPHOSPHATE PHOSPHORIBOHYDROLASE"/>
    <property type="match status" value="1"/>
</dbReference>
<dbReference type="PANTHER" id="PTHR43393:SF3">
    <property type="entry name" value="LYSINE DECARBOXYLASE-LIKE PROTEIN"/>
    <property type="match status" value="1"/>
</dbReference>
<protein>
    <recommendedName>
        <fullName evidence="2">Cytokinin riboside 5'-monophosphate phosphoribohydrolase</fullName>
        <ecNumber evidence="2">3.2.2.n1</ecNumber>
    </recommendedName>
</protein>